<reference evidence="2 3" key="1">
    <citation type="submission" date="2011-02" db="EMBL/GenBank/DDBJ databases">
        <title>The Genome Sequence of Sphaeroforma arctica JP610.</title>
        <authorList>
            <consortium name="The Broad Institute Genome Sequencing Platform"/>
            <person name="Russ C."/>
            <person name="Cuomo C."/>
            <person name="Young S.K."/>
            <person name="Zeng Q."/>
            <person name="Gargeya S."/>
            <person name="Alvarado L."/>
            <person name="Berlin A."/>
            <person name="Chapman S.B."/>
            <person name="Chen Z."/>
            <person name="Freedman E."/>
            <person name="Gellesch M."/>
            <person name="Goldberg J."/>
            <person name="Griggs A."/>
            <person name="Gujja S."/>
            <person name="Heilman E."/>
            <person name="Heiman D."/>
            <person name="Howarth C."/>
            <person name="Mehta T."/>
            <person name="Neiman D."/>
            <person name="Pearson M."/>
            <person name="Roberts A."/>
            <person name="Saif S."/>
            <person name="Shea T."/>
            <person name="Shenoy N."/>
            <person name="Sisk P."/>
            <person name="Stolte C."/>
            <person name="Sykes S."/>
            <person name="White J."/>
            <person name="Yandava C."/>
            <person name="Burger G."/>
            <person name="Gray M.W."/>
            <person name="Holland P.W.H."/>
            <person name="King N."/>
            <person name="Lang F.B.F."/>
            <person name="Roger A.J."/>
            <person name="Ruiz-Trillo I."/>
            <person name="Haas B."/>
            <person name="Nusbaum C."/>
            <person name="Birren B."/>
        </authorList>
    </citation>
    <scope>NUCLEOTIDE SEQUENCE [LARGE SCALE GENOMIC DNA]</scope>
    <source>
        <strain evidence="2 3">JP610</strain>
    </source>
</reference>
<dbReference type="EMBL" id="KQ244755">
    <property type="protein sequence ID" value="KNC74107.1"/>
    <property type="molecule type" value="Genomic_DNA"/>
</dbReference>
<feature type="compositionally biased region" description="Basic and acidic residues" evidence="1">
    <location>
        <begin position="105"/>
        <end position="115"/>
    </location>
</feature>
<protein>
    <submittedName>
        <fullName evidence="2">Uncharacterized protein</fullName>
    </submittedName>
</protein>
<keyword evidence="3" id="KW-1185">Reference proteome</keyword>
<evidence type="ECO:0000313" key="2">
    <source>
        <dbReference type="EMBL" id="KNC74107.1"/>
    </source>
</evidence>
<name>A0A0L0FBH6_9EUKA</name>
<feature type="compositionally biased region" description="Polar residues" evidence="1">
    <location>
        <begin position="197"/>
        <end position="218"/>
    </location>
</feature>
<dbReference type="Proteomes" id="UP000054560">
    <property type="component" value="Unassembled WGS sequence"/>
</dbReference>
<sequence>MILFVLQIPENVPVGSTNEYKRVVALRESDKALFDLSVTIPNADSTASSDTDADKLRADISVKLRMTGVNVIFMNRFVTDISAYGLDFAAAMAKYTEELQQAKTNPHEQSVELKHSSSGGPRPSVSTVPMRDKAQASMQTLTKRNTVSAIKLRRPSTLVDENRLGVQQQGRSKSINNHNAAPGDRRRSSAKLKRRNSSANSDKALRNSLTTTISKVGA</sequence>
<dbReference type="RefSeq" id="XP_014148009.1">
    <property type="nucleotide sequence ID" value="XM_014292534.1"/>
</dbReference>
<feature type="compositionally biased region" description="Polar residues" evidence="1">
    <location>
        <begin position="116"/>
        <end position="127"/>
    </location>
</feature>
<evidence type="ECO:0000313" key="3">
    <source>
        <dbReference type="Proteomes" id="UP000054560"/>
    </source>
</evidence>
<feature type="compositionally biased region" description="Polar residues" evidence="1">
    <location>
        <begin position="136"/>
        <end position="148"/>
    </location>
</feature>
<dbReference type="AlphaFoldDB" id="A0A0L0FBH6"/>
<evidence type="ECO:0000256" key="1">
    <source>
        <dbReference type="SAM" id="MobiDB-lite"/>
    </source>
</evidence>
<feature type="compositionally biased region" description="Polar residues" evidence="1">
    <location>
        <begin position="165"/>
        <end position="179"/>
    </location>
</feature>
<proteinExistence type="predicted"/>
<organism evidence="2 3">
    <name type="scientific">Sphaeroforma arctica JP610</name>
    <dbReference type="NCBI Taxonomy" id="667725"/>
    <lineage>
        <taxon>Eukaryota</taxon>
        <taxon>Ichthyosporea</taxon>
        <taxon>Ichthyophonida</taxon>
        <taxon>Sphaeroforma</taxon>
    </lineage>
</organism>
<accession>A0A0L0FBH6</accession>
<feature type="region of interest" description="Disordered" evidence="1">
    <location>
        <begin position="100"/>
        <end position="218"/>
    </location>
</feature>
<gene>
    <name evidence="2" type="ORF">SARC_13336</name>
</gene>
<dbReference type="GeneID" id="25913840"/>